<dbReference type="Proteomes" id="UP001333102">
    <property type="component" value="Chromosome"/>
</dbReference>
<keyword evidence="3 12" id="KW-0235">DNA replication</keyword>
<comment type="catalytic activity">
    <reaction evidence="11 12 13">
        <text>NAD(+) + (deoxyribonucleotide)n-3'-hydroxyl + 5'-phospho-(deoxyribonucleotide)m = (deoxyribonucleotide)n+m + AMP + beta-nicotinamide D-nucleotide.</text>
        <dbReference type="EC" id="6.5.1.2"/>
    </reaction>
</comment>
<evidence type="ECO:0000256" key="8">
    <source>
        <dbReference type="ARBA" id="ARBA00023027"/>
    </source>
</evidence>
<dbReference type="InterPro" id="IPR010994">
    <property type="entry name" value="RuvA_2-like"/>
</dbReference>
<evidence type="ECO:0000256" key="6">
    <source>
        <dbReference type="ARBA" id="ARBA00022833"/>
    </source>
</evidence>
<evidence type="ECO:0000313" key="15">
    <source>
        <dbReference type="EMBL" id="WRP15409.1"/>
    </source>
</evidence>
<feature type="binding site" evidence="12">
    <location>
        <position position="185"/>
    </location>
    <ligand>
        <name>NAD(+)</name>
        <dbReference type="ChEBI" id="CHEBI:57540"/>
    </ligand>
</feature>
<evidence type="ECO:0000256" key="9">
    <source>
        <dbReference type="ARBA" id="ARBA00023204"/>
    </source>
</evidence>
<feature type="binding site" evidence="12">
    <location>
        <position position="126"/>
    </location>
    <ligand>
        <name>NAD(+)</name>
        <dbReference type="ChEBI" id="CHEBI:57540"/>
    </ligand>
</feature>
<evidence type="ECO:0000256" key="5">
    <source>
        <dbReference type="ARBA" id="ARBA00022763"/>
    </source>
</evidence>
<dbReference type="InterPro" id="IPR004149">
    <property type="entry name" value="Znf_DNAligase_C4"/>
</dbReference>
<dbReference type="SMART" id="SM00278">
    <property type="entry name" value="HhH1"/>
    <property type="match status" value="4"/>
</dbReference>
<dbReference type="InterPro" id="IPR003583">
    <property type="entry name" value="Hlx-hairpin-Hlx_DNA-bd_motif"/>
</dbReference>
<dbReference type="EMBL" id="CP141614">
    <property type="protein sequence ID" value="WRP15409.1"/>
    <property type="molecule type" value="Genomic_DNA"/>
</dbReference>
<dbReference type="SMART" id="SM00292">
    <property type="entry name" value="BRCT"/>
    <property type="match status" value="1"/>
</dbReference>
<dbReference type="SUPFAM" id="SSF52113">
    <property type="entry name" value="BRCT domain"/>
    <property type="match status" value="1"/>
</dbReference>
<feature type="active site" description="N6-AMP-lysine intermediate" evidence="12">
    <location>
        <position position="128"/>
    </location>
</feature>
<evidence type="ECO:0000256" key="11">
    <source>
        <dbReference type="ARBA" id="ARBA00034005"/>
    </source>
</evidence>
<keyword evidence="8 12" id="KW-0520">NAD</keyword>
<dbReference type="HAMAP" id="MF_01588">
    <property type="entry name" value="DNA_ligase_A"/>
    <property type="match status" value="1"/>
</dbReference>
<evidence type="ECO:0000259" key="14">
    <source>
        <dbReference type="PROSITE" id="PS50172"/>
    </source>
</evidence>
<dbReference type="NCBIfam" id="NF005932">
    <property type="entry name" value="PRK07956.1"/>
    <property type="match status" value="1"/>
</dbReference>
<dbReference type="Gene3D" id="6.20.10.30">
    <property type="match status" value="1"/>
</dbReference>
<feature type="binding site" evidence="12">
    <location>
        <position position="302"/>
    </location>
    <ligand>
        <name>NAD(+)</name>
        <dbReference type="ChEBI" id="CHEBI:57540"/>
    </ligand>
</feature>
<dbReference type="NCBIfam" id="TIGR00575">
    <property type="entry name" value="dnlj"/>
    <property type="match status" value="1"/>
</dbReference>
<dbReference type="Pfam" id="PF03120">
    <property type="entry name" value="OB_DNA_ligase"/>
    <property type="match status" value="1"/>
</dbReference>
<comment type="cofactor">
    <cofactor evidence="12">
        <name>Mg(2+)</name>
        <dbReference type="ChEBI" id="CHEBI:18420"/>
    </cofactor>
    <cofactor evidence="12">
        <name>Mn(2+)</name>
        <dbReference type="ChEBI" id="CHEBI:29035"/>
    </cofactor>
</comment>
<dbReference type="InterPro" id="IPR036420">
    <property type="entry name" value="BRCT_dom_sf"/>
</dbReference>
<protein>
    <recommendedName>
        <fullName evidence="12 13">DNA ligase</fullName>
        <ecNumber evidence="12 13">6.5.1.2</ecNumber>
    </recommendedName>
    <alternativeName>
        <fullName evidence="12">Polydeoxyribonucleotide synthase [NAD(+)]</fullName>
    </alternativeName>
</protein>
<dbReference type="InterPro" id="IPR012340">
    <property type="entry name" value="NA-bd_OB-fold"/>
</dbReference>
<evidence type="ECO:0000256" key="3">
    <source>
        <dbReference type="ARBA" id="ARBA00022705"/>
    </source>
</evidence>
<dbReference type="InterPro" id="IPR041663">
    <property type="entry name" value="DisA/LigA_HHH"/>
</dbReference>
<evidence type="ECO:0000256" key="2">
    <source>
        <dbReference type="ARBA" id="ARBA00022598"/>
    </source>
</evidence>
<feature type="binding site" evidence="12">
    <location>
        <position position="326"/>
    </location>
    <ligand>
        <name>NAD(+)</name>
        <dbReference type="ChEBI" id="CHEBI:57540"/>
    </ligand>
</feature>
<dbReference type="InterPro" id="IPR001679">
    <property type="entry name" value="DNA_ligase"/>
</dbReference>
<dbReference type="InterPro" id="IPR013839">
    <property type="entry name" value="DNAligase_adenylation"/>
</dbReference>
<keyword evidence="6 12" id="KW-0862">Zinc</keyword>
<dbReference type="InterPro" id="IPR033136">
    <property type="entry name" value="DNA_ligase_CS"/>
</dbReference>
<keyword evidence="16" id="KW-1185">Reference proteome</keyword>
<dbReference type="Pfam" id="PF03119">
    <property type="entry name" value="DNA_ligase_ZBD"/>
    <property type="match status" value="1"/>
</dbReference>
<evidence type="ECO:0000256" key="4">
    <source>
        <dbReference type="ARBA" id="ARBA00022723"/>
    </source>
</evidence>
<feature type="binding site" evidence="12">
    <location>
        <position position="149"/>
    </location>
    <ligand>
        <name>NAD(+)</name>
        <dbReference type="ChEBI" id="CHEBI:57540"/>
    </ligand>
</feature>
<dbReference type="PANTHER" id="PTHR23389:SF9">
    <property type="entry name" value="DNA LIGASE"/>
    <property type="match status" value="1"/>
</dbReference>
<dbReference type="SUPFAM" id="SSF56091">
    <property type="entry name" value="DNA ligase/mRNA capping enzyme, catalytic domain"/>
    <property type="match status" value="1"/>
</dbReference>
<dbReference type="GO" id="GO:0003911">
    <property type="term" value="F:DNA ligase (NAD+) activity"/>
    <property type="evidence" value="ECO:0007669"/>
    <property type="project" value="UniProtKB-EC"/>
</dbReference>
<feature type="binding site" evidence="12">
    <location>
        <position position="443"/>
    </location>
    <ligand>
        <name>Zn(2+)</name>
        <dbReference type="ChEBI" id="CHEBI:29105"/>
    </ligand>
</feature>
<dbReference type="PIRSF" id="PIRSF001604">
    <property type="entry name" value="LigA"/>
    <property type="match status" value="1"/>
</dbReference>
<dbReference type="Gene3D" id="3.30.470.30">
    <property type="entry name" value="DNA ligase/mRNA capping enzyme"/>
    <property type="match status" value="1"/>
</dbReference>
<evidence type="ECO:0000256" key="13">
    <source>
        <dbReference type="RuleBase" id="RU000618"/>
    </source>
</evidence>
<evidence type="ECO:0000256" key="7">
    <source>
        <dbReference type="ARBA" id="ARBA00022842"/>
    </source>
</evidence>
<comment type="function">
    <text evidence="1 12">DNA ligase that catalyzes the formation of phosphodiester linkages between 5'-phosphoryl and 3'-hydroxyl groups in double-stranded DNA using NAD as a coenzyme and as the energy source for the reaction. It is essential for DNA replication and repair of damaged DNA.</text>
</comment>
<dbReference type="Pfam" id="PF12826">
    <property type="entry name" value="HHH_2"/>
    <property type="match status" value="1"/>
</dbReference>
<feature type="binding site" evidence="12">
    <location>
        <begin position="95"/>
        <end position="96"/>
    </location>
    <ligand>
        <name>NAD(+)</name>
        <dbReference type="ChEBI" id="CHEBI:57540"/>
    </ligand>
</feature>
<dbReference type="InterPro" id="IPR013840">
    <property type="entry name" value="DNAligase_N"/>
</dbReference>
<proteinExistence type="inferred from homology"/>
<keyword evidence="7 12" id="KW-0460">Magnesium</keyword>
<comment type="similarity">
    <text evidence="12">Belongs to the NAD-dependent DNA ligase family. LigA subfamily.</text>
</comment>
<dbReference type="PROSITE" id="PS50172">
    <property type="entry name" value="BRCT"/>
    <property type="match status" value="1"/>
</dbReference>
<name>A0ABZ1BRP9_9FIRM</name>
<feature type="binding site" evidence="12">
    <location>
        <position position="420"/>
    </location>
    <ligand>
        <name>Zn(2+)</name>
        <dbReference type="ChEBI" id="CHEBI:29105"/>
    </ligand>
</feature>
<dbReference type="InterPro" id="IPR001357">
    <property type="entry name" value="BRCT_dom"/>
</dbReference>
<dbReference type="CDD" id="cd17748">
    <property type="entry name" value="BRCT_DNA_ligase_like"/>
    <property type="match status" value="1"/>
</dbReference>
<evidence type="ECO:0000256" key="12">
    <source>
        <dbReference type="HAMAP-Rule" id="MF_01588"/>
    </source>
</evidence>
<dbReference type="Gene3D" id="1.10.287.610">
    <property type="entry name" value="Helix hairpin bin"/>
    <property type="match status" value="1"/>
</dbReference>
<keyword evidence="10 12" id="KW-0464">Manganese</keyword>
<organism evidence="15 16">
    <name type="scientific">Geochorda subterranea</name>
    <dbReference type="NCBI Taxonomy" id="3109564"/>
    <lineage>
        <taxon>Bacteria</taxon>
        <taxon>Bacillati</taxon>
        <taxon>Bacillota</taxon>
        <taxon>Limnochordia</taxon>
        <taxon>Limnochordales</taxon>
        <taxon>Geochordaceae</taxon>
        <taxon>Geochorda</taxon>
    </lineage>
</organism>
<dbReference type="PROSITE" id="PS01056">
    <property type="entry name" value="DNA_LIGASE_N2"/>
    <property type="match status" value="1"/>
</dbReference>
<dbReference type="RefSeq" id="WP_324669812.1">
    <property type="nucleotide sequence ID" value="NZ_CP141614.1"/>
</dbReference>
<dbReference type="Gene3D" id="1.10.150.20">
    <property type="entry name" value="5' to 3' exonuclease, C-terminal subdomain"/>
    <property type="match status" value="2"/>
</dbReference>
<feature type="binding site" evidence="12">
    <location>
        <position position="423"/>
    </location>
    <ligand>
        <name>Zn(2+)</name>
        <dbReference type="ChEBI" id="CHEBI:29105"/>
    </ligand>
</feature>
<dbReference type="Pfam" id="PF00533">
    <property type="entry name" value="BRCT"/>
    <property type="match status" value="1"/>
</dbReference>
<keyword evidence="4 12" id="KW-0479">Metal-binding</keyword>
<dbReference type="EC" id="6.5.1.2" evidence="12 13"/>
<feature type="binding site" evidence="12">
    <location>
        <begin position="46"/>
        <end position="50"/>
    </location>
    <ligand>
        <name>NAD(+)</name>
        <dbReference type="ChEBI" id="CHEBI:57540"/>
    </ligand>
</feature>
<dbReference type="CDD" id="cd00114">
    <property type="entry name" value="LIGANc"/>
    <property type="match status" value="1"/>
</dbReference>
<dbReference type="Pfam" id="PF22745">
    <property type="entry name" value="Nlig-Ia"/>
    <property type="match status" value="1"/>
</dbReference>
<dbReference type="Gene3D" id="3.40.50.10190">
    <property type="entry name" value="BRCT domain"/>
    <property type="match status" value="1"/>
</dbReference>
<reference evidence="16" key="1">
    <citation type="submission" date="2023-12" db="EMBL/GenBank/DDBJ databases">
        <title>Novel isolates from deep terrestrial aquifers shed light on the physiology and ecology of the class Limnochordia.</title>
        <authorList>
            <person name="Karnachuk O.V."/>
            <person name="Lukina A.P."/>
            <person name="Avakyan M.R."/>
            <person name="Kadnikov V."/>
            <person name="Begmatov S."/>
            <person name="Beletsky A.V."/>
            <person name="Mardanov A.V."/>
            <person name="Ravin N.V."/>
        </authorList>
    </citation>
    <scope>NUCLEOTIDE SEQUENCE [LARGE SCALE GENOMIC DNA]</scope>
    <source>
        <strain evidence="16">LN</strain>
    </source>
</reference>
<dbReference type="SUPFAM" id="SSF47781">
    <property type="entry name" value="RuvA domain 2-like"/>
    <property type="match status" value="1"/>
</dbReference>
<sequence length="695" mass="76899">MDAVGEERAEARGVPPDVLERVRALRDQIAYHDYRYYVLDAPVISDAEYDALMRELRELEQRHPQLVTPDSPTQRVGGAPLPEFGSVRHRTPMLSLDNAYSVEELRAWAARVARLLPGEPVSFVTELKIDGLAISLEYEDGRFVRGATRGDGTVGEDVTQNLRTIRSIPLRLRCDGPVSLDVRGEVYMVKSAFARLNEERARRGEPLFANPRNAAAGSVRQLDPSVTAGRPLDIFCYTLAYLEGMELPPTHWERLQLLRELGLRVNPHVRRCESLDEVVDYIEYWSHRRHELDYETDGIVVKVDRIDQQERLGATAKSPRWAIAYKYPAEQAVTRVLAIDVNVGRTGALTPVAVLEPVRLGGTTVSRAGLHNEDIIRKLDVRVGDWVKVQKAGEIIPEVVEVLKERRSGQEHPFQMPESCPVCGARVVRPEGEAIWRCVNRQCRAQLVEGLIHFASRDAMDIEGLGPALVTQLVERGLVSSPADLYRLDVDRLATLERMGPKSAANVVGAIQASKGRGLARLLYALGIRHVGEGTARDLARHFGSIEAIMQASVEELMKVPDVGEVVARSIREFFDEPANRRLVQELASLGVVTTQAREPRPSAASPFVGKRVVVTGTLARYSRREVEELLASLGAQVSGSVSAKTDYLVVGESPGSKLDKARALGVTILDEPTFYRVLEAIDKGEAPSHAGHHA</sequence>
<evidence type="ECO:0000256" key="1">
    <source>
        <dbReference type="ARBA" id="ARBA00004067"/>
    </source>
</evidence>
<dbReference type="Pfam" id="PF01653">
    <property type="entry name" value="DNA_ligase_aden"/>
    <property type="match status" value="1"/>
</dbReference>
<dbReference type="SMART" id="SM00532">
    <property type="entry name" value="LIGANc"/>
    <property type="match status" value="1"/>
</dbReference>
<dbReference type="PANTHER" id="PTHR23389">
    <property type="entry name" value="CHROMOSOME TRANSMISSION FIDELITY FACTOR 18"/>
    <property type="match status" value="1"/>
</dbReference>
<feature type="domain" description="BRCT" evidence="14">
    <location>
        <begin position="603"/>
        <end position="680"/>
    </location>
</feature>
<keyword evidence="5 12" id="KW-0227">DNA damage</keyword>
<dbReference type="Pfam" id="PF14520">
    <property type="entry name" value="HHH_5"/>
    <property type="match status" value="1"/>
</dbReference>
<dbReference type="InterPro" id="IPR018239">
    <property type="entry name" value="DNA_ligase_AS"/>
</dbReference>
<accession>A0ABZ1BRP9</accession>
<gene>
    <name evidence="12 15" type="primary">ligA</name>
    <name evidence="15" type="ORF">VLY81_04385</name>
</gene>
<keyword evidence="9 12" id="KW-0234">DNA repair</keyword>
<dbReference type="PROSITE" id="PS01055">
    <property type="entry name" value="DNA_LIGASE_N1"/>
    <property type="match status" value="1"/>
</dbReference>
<dbReference type="SUPFAM" id="SSF50249">
    <property type="entry name" value="Nucleic acid-binding proteins"/>
    <property type="match status" value="1"/>
</dbReference>
<dbReference type="InterPro" id="IPR004150">
    <property type="entry name" value="NAD_DNA_ligase_OB"/>
</dbReference>
<comment type="caution">
    <text evidence="12">Lacks conserved residue(s) required for the propagation of feature annotation.</text>
</comment>
<dbReference type="Gene3D" id="2.40.50.140">
    <property type="entry name" value="Nucleic acid-binding proteins"/>
    <property type="match status" value="1"/>
</dbReference>
<evidence type="ECO:0000256" key="10">
    <source>
        <dbReference type="ARBA" id="ARBA00023211"/>
    </source>
</evidence>
<evidence type="ECO:0000313" key="16">
    <source>
        <dbReference type="Proteomes" id="UP001333102"/>
    </source>
</evidence>
<keyword evidence="2 12" id="KW-0436">Ligase</keyword>